<dbReference type="GO" id="GO:0005886">
    <property type="term" value="C:plasma membrane"/>
    <property type="evidence" value="ECO:0007669"/>
    <property type="project" value="TreeGrafter"/>
</dbReference>
<evidence type="ECO:0000256" key="6">
    <source>
        <dbReference type="RuleBase" id="RU000304"/>
    </source>
</evidence>
<comment type="similarity">
    <text evidence="6">Belongs to the protein kinase superfamily.</text>
</comment>
<dbReference type="Gene3D" id="3.30.200.20">
    <property type="entry name" value="Phosphorylase Kinase, domain 1"/>
    <property type="match status" value="1"/>
</dbReference>
<evidence type="ECO:0000256" key="1">
    <source>
        <dbReference type="ARBA" id="ARBA00022679"/>
    </source>
</evidence>
<dbReference type="PROSITE" id="PS00108">
    <property type="entry name" value="PROTEIN_KINASE_ST"/>
    <property type="match status" value="1"/>
</dbReference>
<name>A0AAV1D7H8_OLDCO</name>
<keyword evidence="9" id="KW-1185">Reference proteome</keyword>
<evidence type="ECO:0000256" key="2">
    <source>
        <dbReference type="ARBA" id="ARBA00022741"/>
    </source>
</evidence>
<sequence>MHEYKYEELEEATENFSNSRLIGKGSHGFVYKGILKETRVHQGQGHDLVAIKKQSLGLQKLGDNSKLENEARILSSISQNNPYLVNLVGISHDSGNNNNRVLIMEFMPNRTLHELLHGGTNHEPPSWLKRAQIALQIAKSVRFLHESKPPIVHRDIKSANVLFDSHWNARLADFGLAIRLNHDSLNRQMDSLIRPAGTIGYIDPSYVVPSKLSTKIDVFSFGVLLLEIISGEKVIDVRRSPSSIVEWAIPIIQNADQMLEICDERVQIPRFFEGMVRNMIGIAGKCVMDDEDGRPSMGEIVMELENCIVEPLRFPAWMHYLRGFIQRKLVITSKNKTADGANSTRSICAAHHQENNNVGVDPVSRGKLMLREILADIS</sequence>
<keyword evidence="6" id="KW-0723">Serine/threonine-protein kinase</keyword>
<evidence type="ECO:0000256" key="5">
    <source>
        <dbReference type="PROSITE-ProRule" id="PRU10141"/>
    </source>
</evidence>
<dbReference type="PANTHER" id="PTHR27001:SF850">
    <property type="entry name" value="OS01G0267800 PROTEIN"/>
    <property type="match status" value="1"/>
</dbReference>
<reference evidence="8" key="1">
    <citation type="submission" date="2023-03" db="EMBL/GenBank/DDBJ databases">
        <authorList>
            <person name="Julca I."/>
        </authorList>
    </citation>
    <scope>NUCLEOTIDE SEQUENCE</scope>
</reference>
<dbReference type="Proteomes" id="UP001161247">
    <property type="component" value="Chromosome 4"/>
</dbReference>
<dbReference type="InterPro" id="IPR000719">
    <property type="entry name" value="Prot_kinase_dom"/>
</dbReference>
<dbReference type="Pfam" id="PF00069">
    <property type="entry name" value="Pkinase"/>
    <property type="match status" value="1"/>
</dbReference>
<dbReference type="InterPro" id="IPR017441">
    <property type="entry name" value="Protein_kinase_ATP_BS"/>
</dbReference>
<keyword evidence="1" id="KW-0808">Transferase</keyword>
<keyword evidence="4 5" id="KW-0067">ATP-binding</keyword>
<accession>A0AAV1D7H8</accession>
<dbReference type="SMART" id="SM00220">
    <property type="entry name" value="S_TKc"/>
    <property type="match status" value="1"/>
</dbReference>
<dbReference type="InterPro" id="IPR008271">
    <property type="entry name" value="Ser/Thr_kinase_AS"/>
</dbReference>
<dbReference type="PROSITE" id="PS00107">
    <property type="entry name" value="PROTEIN_KINASE_ATP"/>
    <property type="match status" value="1"/>
</dbReference>
<feature type="binding site" evidence="5">
    <location>
        <position position="53"/>
    </location>
    <ligand>
        <name>ATP</name>
        <dbReference type="ChEBI" id="CHEBI:30616"/>
    </ligand>
</feature>
<dbReference type="SUPFAM" id="SSF56112">
    <property type="entry name" value="Protein kinase-like (PK-like)"/>
    <property type="match status" value="1"/>
</dbReference>
<evidence type="ECO:0000259" key="7">
    <source>
        <dbReference type="PROSITE" id="PS50011"/>
    </source>
</evidence>
<dbReference type="GO" id="GO:0004674">
    <property type="term" value="F:protein serine/threonine kinase activity"/>
    <property type="evidence" value="ECO:0007669"/>
    <property type="project" value="UniProtKB-KW"/>
</dbReference>
<keyword evidence="2 5" id="KW-0547">Nucleotide-binding</keyword>
<keyword evidence="3" id="KW-0418">Kinase</keyword>
<dbReference type="EMBL" id="OX459121">
    <property type="protein sequence ID" value="CAI9103792.1"/>
    <property type="molecule type" value="Genomic_DNA"/>
</dbReference>
<evidence type="ECO:0000313" key="8">
    <source>
        <dbReference type="EMBL" id="CAI9103792.1"/>
    </source>
</evidence>
<dbReference type="InterPro" id="IPR011009">
    <property type="entry name" value="Kinase-like_dom_sf"/>
</dbReference>
<dbReference type="GO" id="GO:0005524">
    <property type="term" value="F:ATP binding"/>
    <property type="evidence" value="ECO:0007669"/>
    <property type="project" value="UniProtKB-UniRule"/>
</dbReference>
<proteinExistence type="inferred from homology"/>
<protein>
    <submittedName>
        <fullName evidence="8">OLC1v1002348C1</fullName>
    </submittedName>
</protein>
<dbReference type="PANTHER" id="PTHR27001">
    <property type="entry name" value="OS01G0253100 PROTEIN"/>
    <property type="match status" value="1"/>
</dbReference>
<feature type="domain" description="Protein kinase" evidence="7">
    <location>
        <begin position="16"/>
        <end position="313"/>
    </location>
</feature>
<dbReference type="PROSITE" id="PS50011">
    <property type="entry name" value="PROTEIN_KINASE_DOM"/>
    <property type="match status" value="1"/>
</dbReference>
<evidence type="ECO:0000256" key="4">
    <source>
        <dbReference type="ARBA" id="ARBA00022840"/>
    </source>
</evidence>
<dbReference type="AlphaFoldDB" id="A0AAV1D7H8"/>
<gene>
    <name evidence="8" type="ORF">OLC1_LOCUS12871</name>
</gene>
<evidence type="ECO:0000256" key="3">
    <source>
        <dbReference type="ARBA" id="ARBA00022777"/>
    </source>
</evidence>
<organism evidence="8 9">
    <name type="scientific">Oldenlandia corymbosa var. corymbosa</name>
    <dbReference type="NCBI Taxonomy" id="529605"/>
    <lineage>
        <taxon>Eukaryota</taxon>
        <taxon>Viridiplantae</taxon>
        <taxon>Streptophyta</taxon>
        <taxon>Embryophyta</taxon>
        <taxon>Tracheophyta</taxon>
        <taxon>Spermatophyta</taxon>
        <taxon>Magnoliopsida</taxon>
        <taxon>eudicotyledons</taxon>
        <taxon>Gunneridae</taxon>
        <taxon>Pentapetalae</taxon>
        <taxon>asterids</taxon>
        <taxon>lamiids</taxon>
        <taxon>Gentianales</taxon>
        <taxon>Rubiaceae</taxon>
        <taxon>Rubioideae</taxon>
        <taxon>Spermacoceae</taxon>
        <taxon>Hedyotis-Oldenlandia complex</taxon>
        <taxon>Oldenlandia</taxon>
    </lineage>
</organism>
<evidence type="ECO:0000313" key="9">
    <source>
        <dbReference type="Proteomes" id="UP001161247"/>
    </source>
</evidence>
<dbReference type="Gene3D" id="1.10.510.10">
    <property type="entry name" value="Transferase(Phosphotransferase) domain 1"/>
    <property type="match status" value="1"/>
</dbReference>